<feature type="transmembrane region" description="Helical" evidence="3">
    <location>
        <begin position="81"/>
        <end position="105"/>
    </location>
</feature>
<evidence type="ECO:0000256" key="3">
    <source>
        <dbReference type="SAM" id="Phobius"/>
    </source>
</evidence>
<dbReference type="PRINTS" id="PR01437">
    <property type="entry name" value="NUOXDRDTASE4"/>
</dbReference>
<keyword evidence="3" id="KW-1133">Transmembrane helix</keyword>
<feature type="transmembrane region" description="Helical" evidence="3">
    <location>
        <begin position="374"/>
        <end position="401"/>
    </location>
</feature>
<dbReference type="PANTHER" id="PTHR43507">
    <property type="entry name" value="NADH-UBIQUINONE OXIDOREDUCTASE CHAIN 4"/>
    <property type="match status" value="1"/>
</dbReference>
<keyword evidence="2 3" id="KW-0812">Transmembrane</keyword>
<dbReference type="GO" id="GO:0012505">
    <property type="term" value="C:endomembrane system"/>
    <property type="evidence" value="ECO:0007669"/>
    <property type="project" value="UniProtKB-SubCell"/>
</dbReference>
<feature type="domain" description="NADH:quinone oxidoreductase/Mrp antiporter transmembrane" evidence="4">
    <location>
        <begin position="134"/>
        <end position="420"/>
    </location>
</feature>
<dbReference type="GO" id="GO:0003954">
    <property type="term" value="F:NADH dehydrogenase activity"/>
    <property type="evidence" value="ECO:0007669"/>
    <property type="project" value="TreeGrafter"/>
</dbReference>
<reference evidence="5" key="1">
    <citation type="submission" date="2020-10" db="EMBL/GenBank/DDBJ databases">
        <authorList>
            <person name="Gilroy R."/>
        </authorList>
    </citation>
    <scope>NUCLEOTIDE SEQUENCE</scope>
    <source>
        <strain evidence="5">ChiW3-316</strain>
    </source>
</reference>
<feature type="transmembrane region" description="Helical" evidence="3">
    <location>
        <begin position="140"/>
        <end position="158"/>
    </location>
</feature>
<reference evidence="5" key="2">
    <citation type="journal article" date="2021" name="PeerJ">
        <title>Extensive microbial diversity within the chicken gut microbiome revealed by metagenomics and culture.</title>
        <authorList>
            <person name="Gilroy R."/>
            <person name="Ravi A."/>
            <person name="Getino M."/>
            <person name="Pursley I."/>
            <person name="Horton D.L."/>
            <person name="Alikhan N.F."/>
            <person name="Baker D."/>
            <person name="Gharbi K."/>
            <person name="Hall N."/>
            <person name="Watson M."/>
            <person name="Adriaenssens E.M."/>
            <person name="Foster-Nyarko E."/>
            <person name="Jarju S."/>
            <person name="Secka A."/>
            <person name="Antonio M."/>
            <person name="Oren A."/>
            <person name="Chaudhuri R.R."/>
            <person name="La Ragione R."/>
            <person name="Hildebrand F."/>
            <person name="Pallen M.J."/>
        </authorList>
    </citation>
    <scope>NUCLEOTIDE SEQUENCE</scope>
    <source>
        <strain evidence="5">ChiW3-316</strain>
    </source>
</reference>
<proteinExistence type="predicted"/>
<dbReference type="GO" id="GO:0048039">
    <property type="term" value="F:ubiquinone binding"/>
    <property type="evidence" value="ECO:0007669"/>
    <property type="project" value="TreeGrafter"/>
</dbReference>
<dbReference type="InterPro" id="IPR003918">
    <property type="entry name" value="NADH_UbQ_OxRdtase"/>
</dbReference>
<name>A0A9D1M3U0_9PROT</name>
<dbReference type="GO" id="GO:0042773">
    <property type="term" value="P:ATP synthesis coupled electron transport"/>
    <property type="evidence" value="ECO:0007669"/>
    <property type="project" value="InterPro"/>
</dbReference>
<sequence>MENTLTILSTLIAVPFIGFFFALTAKDDETTNGRNVFSVTILTLVSSLFLLWRIAVNLKGGQEGLQLKETFHWLQNPHIDIVFGIDIFSVLVIAAVHFAVIIGLVGARHQGYVRKSMHLMTLLFLGMFNGLFVAADIYSFYIFFEALLLPLWLLIGMFGEIRRQPVILRFFIYNFLGALFLFIATAVLYHHEGHNLALDAVSRLQLNRHLELCIWGAIFVSFLSRIPIWPFHYWISAINSAARNPLVFVIANLIPLTGVYGFIRFCPQSVPESVGYYLSLLEIIAIISMLFIALIGLINKDIQYKIFSYATVYYILFLLGALLPIDKILLNIGFSLFAFIIIIAALEVLTTYIDGEQDDKSVSAHGILCRVPRLSLLYSFLVLAAVGMPLSSMFLNNFVILSHLFSYNIRSGILIMLSIVLVAGTLLQELYVFKDNSGITPDTACIMDLSKRMFVGLALVSGLLVVTFVNPLWFMGV</sequence>
<protein>
    <recommendedName>
        <fullName evidence="4">NADH:quinone oxidoreductase/Mrp antiporter transmembrane domain-containing protein</fullName>
    </recommendedName>
</protein>
<dbReference type="InterPro" id="IPR001750">
    <property type="entry name" value="ND/Mrp_TM"/>
</dbReference>
<dbReference type="Proteomes" id="UP000824107">
    <property type="component" value="Unassembled WGS sequence"/>
</dbReference>
<evidence type="ECO:0000256" key="2">
    <source>
        <dbReference type="RuleBase" id="RU000320"/>
    </source>
</evidence>
<dbReference type="GO" id="GO:0016020">
    <property type="term" value="C:membrane"/>
    <property type="evidence" value="ECO:0007669"/>
    <property type="project" value="UniProtKB-SubCell"/>
</dbReference>
<dbReference type="EMBL" id="DVNC01000022">
    <property type="protein sequence ID" value="HIU53072.1"/>
    <property type="molecule type" value="Genomic_DNA"/>
</dbReference>
<feature type="transmembrane region" description="Helical" evidence="3">
    <location>
        <begin position="306"/>
        <end position="325"/>
    </location>
</feature>
<dbReference type="GO" id="GO:0015990">
    <property type="term" value="P:electron transport coupled proton transport"/>
    <property type="evidence" value="ECO:0007669"/>
    <property type="project" value="TreeGrafter"/>
</dbReference>
<evidence type="ECO:0000259" key="4">
    <source>
        <dbReference type="Pfam" id="PF00361"/>
    </source>
</evidence>
<comment type="caution">
    <text evidence="5">The sequence shown here is derived from an EMBL/GenBank/DDBJ whole genome shotgun (WGS) entry which is preliminary data.</text>
</comment>
<feature type="transmembrane region" description="Helical" evidence="3">
    <location>
        <begin position="454"/>
        <end position="474"/>
    </location>
</feature>
<organism evidence="5 6">
    <name type="scientific">Candidatus Scatocola faecipullorum</name>
    <dbReference type="NCBI Taxonomy" id="2840917"/>
    <lineage>
        <taxon>Bacteria</taxon>
        <taxon>Pseudomonadati</taxon>
        <taxon>Pseudomonadota</taxon>
        <taxon>Alphaproteobacteria</taxon>
        <taxon>Rhodospirillales</taxon>
        <taxon>Rhodospirillaceae</taxon>
        <taxon>Rhodospirillaceae incertae sedis</taxon>
        <taxon>Candidatus Scatocola</taxon>
    </lineage>
</organism>
<feature type="transmembrane region" description="Helical" evidence="3">
    <location>
        <begin position="246"/>
        <end position="263"/>
    </location>
</feature>
<feature type="transmembrane region" description="Helical" evidence="3">
    <location>
        <begin position="36"/>
        <end position="55"/>
    </location>
</feature>
<feature type="transmembrane region" description="Helical" evidence="3">
    <location>
        <begin position="117"/>
        <end position="134"/>
    </location>
</feature>
<evidence type="ECO:0000256" key="1">
    <source>
        <dbReference type="ARBA" id="ARBA00004127"/>
    </source>
</evidence>
<evidence type="ECO:0000313" key="6">
    <source>
        <dbReference type="Proteomes" id="UP000824107"/>
    </source>
</evidence>
<dbReference type="PANTHER" id="PTHR43507:SF1">
    <property type="entry name" value="NADH-UBIQUINONE OXIDOREDUCTASE CHAIN 4"/>
    <property type="match status" value="1"/>
</dbReference>
<dbReference type="GO" id="GO:0008137">
    <property type="term" value="F:NADH dehydrogenase (ubiquinone) activity"/>
    <property type="evidence" value="ECO:0007669"/>
    <property type="project" value="InterPro"/>
</dbReference>
<accession>A0A9D1M3U0</accession>
<comment type="subcellular location">
    <subcellularLocation>
        <location evidence="1">Endomembrane system</location>
        <topology evidence="1">Multi-pass membrane protein</topology>
    </subcellularLocation>
    <subcellularLocation>
        <location evidence="2">Membrane</location>
        <topology evidence="2">Multi-pass membrane protein</topology>
    </subcellularLocation>
</comment>
<feature type="transmembrane region" description="Helical" evidence="3">
    <location>
        <begin position="331"/>
        <end position="353"/>
    </location>
</feature>
<evidence type="ECO:0000313" key="5">
    <source>
        <dbReference type="EMBL" id="HIU53072.1"/>
    </source>
</evidence>
<keyword evidence="3" id="KW-0472">Membrane</keyword>
<feature type="transmembrane region" description="Helical" evidence="3">
    <location>
        <begin position="209"/>
        <end position="234"/>
    </location>
</feature>
<feature type="transmembrane region" description="Helical" evidence="3">
    <location>
        <begin position="170"/>
        <end position="189"/>
    </location>
</feature>
<feature type="transmembrane region" description="Helical" evidence="3">
    <location>
        <begin position="6"/>
        <end position="24"/>
    </location>
</feature>
<feature type="transmembrane region" description="Helical" evidence="3">
    <location>
        <begin position="413"/>
        <end position="433"/>
    </location>
</feature>
<dbReference type="Pfam" id="PF00361">
    <property type="entry name" value="Proton_antipo_M"/>
    <property type="match status" value="1"/>
</dbReference>
<dbReference type="AlphaFoldDB" id="A0A9D1M3U0"/>
<feature type="transmembrane region" description="Helical" evidence="3">
    <location>
        <begin position="275"/>
        <end position="299"/>
    </location>
</feature>
<gene>
    <name evidence="5" type="ORF">IAD20_03210</name>
</gene>